<dbReference type="GeneID" id="30175313"/>
<proteinExistence type="predicted"/>
<evidence type="ECO:0000313" key="2">
    <source>
        <dbReference type="EMBL" id="OCF47166.1"/>
    </source>
</evidence>
<protein>
    <submittedName>
        <fullName evidence="2">Uncharacterized protein</fullName>
    </submittedName>
</protein>
<dbReference type="Proteomes" id="UP000094020">
    <property type="component" value="Chromosome 2"/>
</dbReference>
<accession>A0A1B9HV77</accession>
<dbReference type="EMBL" id="CP144520">
    <property type="protein sequence ID" value="WWC68046.1"/>
    <property type="molecule type" value="Genomic_DNA"/>
</dbReference>
<evidence type="ECO:0000256" key="1">
    <source>
        <dbReference type="SAM" id="MobiDB-lite"/>
    </source>
</evidence>
<reference evidence="2" key="3">
    <citation type="submission" date="2016-07" db="EMBL/GenBank/DDBJ databases">
        <title>Evolution of pathogenesis and genome organization in the Tremellales.</title>
        <authorList>
            <person name="Cuomo C."/>
            <person name="Litvintseva A."/>
            <person name="Heitman J."/>
            <person name="Chen Y."/>
            <person name="Sun S."/>
            <person name="Springer D."/>
            <person name="Dromer F."/>
            <person name="Young S."/>
            <person name="Zeng Q."/>
            <person name="Chapman S."/>
            <person name="Gujja S."/>
            <person name="Saif S."/>
            <person name="Birren B."/>
        </authorList>
    </citation>
    <scope>NUCLEOTIDE SEQUENCE</scope>
    <source>
        <strain evidence="2">CBS 10737</strain>
    </source>
</reference>
<sequence>MSDRPNNNNHSVVSAGQSCQSSEENQQPEIRSWRKMSRQELLTHITDPTLNDLVQRDNFPSGLTPVEHLEACKRATSGGSDQREAYYRLVRLAGNTDSINRSDTQRWSFKSDSEAGSYTVTGPPLTPSNIGKGMGQLLMSSGSRMAGWARSGSGSQNAEEERGEDSAE</sequence>
<feature type="compositionally biased region" description="Polar residues" evidence="1">
    <location>
        <begin position="1"/>
        <end position="29"/>
    </location>
</feature>
<dbReference type="KEGG" id="kpin:30175313"/>
<reference evidence="2" key="1">
    <citation type="submission" date="2013-07" db="EMBL/GenBank/DDBJ databases">
        <title>The Genome Sequence of Cryptococcus pinus CBS10737.</title>
        <authorList>
            <consortium name="The Broad Institute Genome Sequencing Platform"/>
            <person name="Cuomo C."/>
            <person name="Litvintseva A."/>
            <person name="Chen Y."/>
            <person name="Heitman J."/>
            <person name="Sun S."/>
            <person name="Springer D."/>
            <person name="Dromer F."/>
            <person name="Young S.K."/>
            <person name="Zeng Q."/>
            <person name="Gargeya S."/>
            <person name="Fitzgerald M."/>
            <person name="Abouelleil A."/>
            <person name="Alvarado L."/>
            <person name="Berlin A.M."/>
            <person name="Chapman S.B."/>
            <person name="Dewar J."/>
            <person name="Goldberg J."/>
            <person name="Griggs A."/>
            <person name="Gujja S."/>
            <person name="Hansen M."/>
            <person name="Howarth C."/>
            <person name="Imamovic A."/>
            <person name="Larimer J."/>
            <person name="McCowan C."/>
            <person name="Murphy C."/>
            <person name="Pearson M."/>
            <person name="Priest M."/>
            <person name="Roberts A."/>
            <person name="Saif S."/>
            <person name="Shea T."/>
            <person name="Sykes S."/>
            <person name="Wortman J."/>
            <person name="Nusbaum C."/>
            <person name="Birren B."/>
        </authorList>
    </citation>
    <scope>NUCLEOTIDE SEQUENCE [LARGE SCALE GENOMIC DNA]</scope>
    <source>
        <strain evidence="2">CBS 10737</strain>
    </source>
</reference>
<gene>
    <name evidence="2" type="ORF">I206_06944</name>
    <name evidence="3" type="ORF">I206_101965</name>
</gene>
<organism evidence="2">
    <name type="scientific">Kwoniella pini CBS 10737</name>
    <dbReference type="NCBI Taxonomy" id="1296096"/>
    <lineage>
        <taxon>Eukaryota</taxon>
        <taxon>Fungi</taxon>
        <taxon>Dikarya</taxon>
        <taxon>Basidiomycota</taxon>
        <taxon>Agaricomycotina</taxon>
        <taxon>Tremellomycetes</taxon>
        <taxon>Tremellales</taxon>
        <taxon>Cryptococcaceae</taxon>
        <taxon>Kwoniella</taxon>
    </lineage>
</organism>
<reference evidence="3" key="2">
    <citation type="submission" date="2013-07" db="EMBL/GenBank/DDBJ databases">
        <authorList>
            <consortium name="The Broad Institute Genome Sequencing Platform"/>
            <person name="Cuomo C."/>
            <person name="Litvintseva A."/>
            <person name="Chen Y."/>
            <person name="Heitman J."/>
            <person name="Sun S."/>
            <person name="Springer D."/>
            <person name="Dromer F."/>
            <person name="Young S.K."/>
            <person name="Zeng Q."/>
            <person name="Gargeya S."/>
            <person name="Fitzgerald M."/>
            <person name="Abouelleil A."/>
            <person name="Alvarado L."/>
            <person name="Berlin A.M."/>
            <person name="Chapman S.B."/>
            <person name="Dewar J."/>
            <person name="Goldberg J."/>
            <person name="Griggs A."/>
            <person name="Gujja S."/>
            <person name="Hansen M."/>
            <person name="Howarth C."/>
            <person name="Imamovic A."/>
            <person name="Larimer J."/>
            <person name="McCowan C."/>
            <person name="Murphy C."/>
            <person name="Pearson M."/>
            <person name="Priest M."/>
            <person name="Roberts A."/>
            <person name="Saif S."/>
            <person name="Shea T."/>
            <person name="Sykes S."/>
            <person name="Wortman J."/>
            <person name="Nusbaum C."/>
            <person name="Birren B."/>
        </authorList>
    </citation>
    <scope>NUCLEOTIDE SEQUENCE</scope>
    <source>
        <strain evidence="3">CBS 10737</strain>
    </source>
</reference>
<feature type="region of interest" description="Disordered" evidence="1">
    <location>
        <begin position="112"/>
        <end position="168"/>
    </location>
</feature>
<dbReference type="AlphaFoldDB" id="A0A1B9HV77"/>
<dbReference type="EMBL" id="KV700117">
    <property type="protein sequence ID" value="OCF47166.1"/>
    <property type="molecule type" value="Genomic_DNA"/>
</dbReference>
<reference evidence="3" key="4">
    <citation type="submission" date="2024-02" db="EMBL/GenBank/DDBJ databases">
        <title>Comparative genomics of Cryptococcus and Kwoniella reveals pathogenesis evolution and contrasting modes of karyotype evolution via chromosome fusion or intercentromeric recombination.</title>
        <authorList>
            <person name="Coelho M.A."/>
            <person name="David-Palma M."/>
            <person name="Shea T."/>
            <person name="Bowers K."/>
            <person name="McGinley-Smith S."/>
            <person name="Mohammad A.W."/>
            <person name="Gnirke A."/>
            <person name="Yurkov A.M."/>
            <person name="Nowrousian M."/>
            <person name="Sun S."/>
            <person name="Cuomo C.A."/>
            <person name="Heitman J."/>
        </authorList>
    </citation>
    <scope>NUCLEOTIDE SEQUENCE</scope>
    <source>
        <strain evidence="3">CBS 10737</strain>
    </source>
</reference>
<evidence type="ECO:0000313" key="3">
    <source>
        <dbReference type="EMBL" id="WWC68046.1"/>
    </source>
</evidence>
<keyword evidence="4" id="KW-1185">Reference proteome</keyword>
<dbReference type="PROSITE" id="PS51257">
    <property type="entry name" value="PROKAR_LIPOPROTEIN"/>
    <property type="match status" value="1"/>
</dbReference>
<dbReference type="RefSeq" id="XP_019008385.1">
    <property type="nucleotide sequence ID" value="XM_019158639.1"/>
</dbReference>
<name>A0A1B9HV77_9TREE</name>
<evidence type="ECO:0000313" key="4">
    <source>
        <dbReference type="Proteomes" id="UP000094020"/>
    </source>
</evidence>
<feature type="region of interest" description="Disordered" evidence="1">
    <location>
        <begin position="1"/>
        <end position="35"/>
    </location>
</feature>